<organism evidence="22">
    <name type="scientific">Damaliscus pygargus</name>
    <name type="common">Bontebok</name>
    <dbReference type="NCBI Taxonomy" id="9931"/>
    <lineage>
        <taxon>Eukaryota</taxon>
        <taxon>Metazoa</taxon>
        <taxon>Chordata</taxon>
        <taxon>Craniata</taxon>
        <taxon>Vertebrata</taxon>
        <taxon>Euteleostomi</taxon>
        <taxon>Mammalia</taxon>
        <taxon>Eutheria</taxon>
        <taxon>Laurasiatheria</taxon>
        <taxon>Artiodactyla</taxon>
        <taxon>Ruminantia</taxon>
        <taxon>Pecora</taxon>
        <taxon>Bovidae</taxon>
        <taxon>Alcelaphinae</taxon>
        <taxon>Damaliscus</taxon>
    </lineage>
</organism>
<feature type="transmembrane region" description="Helical" evidence="17">
    <location>
        <begin position="452"/>
        <end position="471"/>
    </location>
</feature>
<comment type="subcellular location">
    <subcellularLocation>
        <location evidence="1">Mitochondrion inner membrane</location>
        <topology evidence="1">Multi-pass membrane protein</topology>
    </subcellularLocation>
</comment>
<evidence type="ECO:0000256" key="12">
    <source>
        <dbReference type="ARBA" id="ARBA00023075"/>
    </source>
</evidence>
<evidence type="ECO:0000256" key="4">
    <source>
        <dbReference type="ARBA" id="ARBA00022448"/>
    </source>
</evidence>
<dbReference type="NCBIfam" id="TIGR01974">
    <property type="entry name" value="NDH_I_L"/>
    <property type="match status" value="1"/>
</dbReference>
<evidence type="ECO:0000256" key="15">
    <source>
        <dbReference type="ARBA" id="ARBA00024313"/>
    </source>
</evidence>
<evidence type="ECO:0000313" key="22">
    <source>
        <dbReference type="EMBL" id="ACI24507.1"/>
    </source>
</evidence>
<accession>C3TVM7</accession>
<evidence type="ECO:0000256" key="3">
    <source>
        <dbReference type="ARBA" id="ARBA00021096"/>
    </source>
</evidence>
<feature type="transmembrane region" description="Helical" evidence="17">
    <location>
        <begin position="209"/>
        <end position="231"/>
    </location>
</feature>
<evidence type="ECO:0000256" key="9">
    <source>
        <dbReference type="ARBA" id="ARBA00022982"/>
    </source>
</evidence>
<dbReference type="Pfam" id="PF00662">
    <property type="entry name" value="Proton_antipo_N"/>
    <property type="match status" value="1"/>
</dbReference>
<feature type="transmembrane region" description="Helical" evidence="17">
    <location>
        <begin position="584"/>
        <end position="602"/>
    </location>
</feature>
<evidence type="ECO:0000256" key="10">
    <source>
        <dbReference type="ARBA" id="ARBA00022989"/>
    </source>
</evidence>
<evidence type="ECO:0000256" key="7">
    <source>
        <dbReference type="ARBA" id="ARBA00022792"/>
    </source>
</evidence>
<proteinExistence type="inferred from homology"/>
<dbReference type="InterPro" id="IPR003945">
    <property type="entry name" value="NU5C-like"/>
</dbReference>
<keyword evidence="10 17" id="KW-1133">Transmembrane helix</keyword>
<evidence type="ECO:0000256" key="11">
    <source>
        <dbReference type="ARBA" id="ARBA00023027"/>
    </source>
</evidence>
<evidence type="ECO:0000256" key="13">
    <source>
        <dbReference type="ARBA" id="ARBA00023128"/>
    </source>
</evidence>
<comment type="function">
    <text evidence="15 17">Core subunit of the mitochondrial membrane respiratory chain NADH dehydrogenase (Complex I) which catalyzes electron transfer from NADH through the respiratory chain, using ubiquinone as an electron acceptor. Essential for the catalytic activity and assembly of complex I.</text>
</comment>
<keyword evidence="14 17" id="KW-0472">Membrane</keyword>
<keyword evidence="12 17" id="KW-0830">Ubiquinone</keyword>
<keyword evidence="11 17" id="KW-0520">NAD</keyword>
<evidence type="ECO:0000256" key="1">
    <source>
        <dbReference type="ARBA" id="ARBA00004448"/>
    </source>
</evidence>
<dbReference type="InterPro" id="IPR010934">
    <property type="entry name" value="NADH_DH_su5_C"/>
</dbReference>
<feature type="transmembrane region" description="Helical" evidence="17">
    <location>
        <begin position="360"/>
        <end position="384"/>
    </location>
</feature>
<feature type="domain" description="NADH:quinone oxidoreductase/Mrp antiporter transmembrane" evidence="19">
    <location>
        <begin position="132"/>
        <end position="416"/>
    </location>
</feature>
<feature type="signal peptide" evidence="18">
    <location>
        <begin position="1"/>
        <end position="20"/>
    </location>
</feature>
<keyword evidence="9" id="KW-0249">Electron transport</keyword>
<feature type="transmembrane region" description="Helical" evidence="17">
    <location>
        <begin position="273"/>
        <end position="292"/>
    </location>
</feature>
<comment type="catalytic activity">
    <reaction evidence="16 17">
        <text>a ubiquinone + NADH + 5 H(+)(in) = a ubiquinol + NAD(+) + 4 H(+)(out)</text>
        <dbReference type="Rhea" id="RHEA:29091"/>
        <dbReference type="Rhea" id="RHEA-COMP:9565"/>
        <dbReference type="Rhea" id="RHEA-COMP:9566"/>
        <dbReference type="ChEBI" id="CHEBI:15378"/>
        <dbReference type="ChEBI" id="CHEBI:16389"/>
        <dbReference type="ChEBI" id="CHEBI:17976"/>
        <dbReference type="ChEBI" id="CHEBI:57540"/>
        <dbReference type="ChEBI" id="CHEBI:57945"/>
        <dbReference type="EC" id="7.1.1.2"/>
    </reaction>
</comment>
<evidence type="ECO:0000256" key="18">
    <source>
        <dbReference type="SAM" id="SignalP"/>
    </source>
</evidence>
<keyword evidence="8" id="KW-1278">Translocase</keyword>
<evidence type="ECO:0000256" key="6">
    <source>
        <dbReference type="ARBA" id="ARBA00022692"/>
    </source>
</evidence>
<dbReference type="InterPro" id="IPR018393">
    <property type="entry name" value="NADHpl_OxRdtase_5_subgr"/>
</dbReference>
<feature type="transmembrane region" description="Helical" evidence="17">
    <location>
        <begin position="483"/>
        <end position="502"/>
    </location>
</feature>
<comment type="similarity">
    <text evidence="17">Belongs to the complex I subunit 5 family.</text>
</comment>
<dbReference type="EC" id="7.1.1.2" evidence="2 17"/>
<evidence type="ECO:0000256" key="8">
    <source>
        <dbReference type="ARBA" id="ARBA00022967"/>
    </source>
</evidence>
<evidence type="ECO:0000256" key="2">
    <source>
        <dbReference type="ARBA" id="ARBA00012944"/>
    </source>
</evidence>
<keyword evidence="7" id="KW-0999">Mitochondrion inner membrane</keyword>
<dbReference type="RefSeq" id="YP_007625117.1">
    <property type="nucleotide sequence ID" value="NC_020627.1"/>
</dbReference>
<feature type="transmembrane region" description="Helical" evidence="17">
    <location>
        <begin position="243"/>
        <end position="261"/>
    </location>
</feature>
<dbReference type="PRINTS" id="PR01434">
    <property type="entry name" value="NADHDHGNASE5"/>
</dbReference>
<feature type="transmembrane region" description="Helical" evidence="17">
    <location>
        <begin position="82"/>
        <end position="103"/>
    </location>
</feature>
<feature type="transmembrane region" description="Helical" evidence="17">
    <location>
        <begin position="170"/>
        <end position="189"/>
    </location>
</feature>
<keyword evidence="13 17" id="KW-0496">Mitochondrion</keyword>
<dbReference type="AlphaFoldDB" id="C3TVM7"/>
<dbReference type="Pfam" id="PF00361">
    <property type="entry name" value="Proton_antipo_M"/>
    <property type="match status" value="1"/>
</dbReference>
<dbReference type="Pfam" id="PF06455">
    <property type="entry name" value="NADH5_C"/>
    <property type="match status" value="1"/>
</dbReference>
<protein>
    <recommendedName>
        <fullName evidence="3 17">NADH-ubiquinone oxidoreductase chain 5</fullName>
        <ecNumber evidence="2 17">7.1.1.2</ecNumber>
    </recommendedName>
</protein>
<feature type="transmembrane region" description="Helical" evidence="17">
    <location>
        <begin position="404"/>
        <end position="431"/>
    </location>
</feature>
<dbReference type="GeneID" id="14841667"/>
<reference evidence="22" key="1">
    <citation type="journal article" date="2009" name="J. Mol. Evol.">
        <title>Evolution of the mitochondrial genome in mammals living at high altitude: new insights from a study of the tribe Caprini (Bovidae, Antilopinae).</title>
        <authorList>
            <person name="Hassanin A."/>
            <person name="Ropiquet A."/>
            <person name="Couloux A."/>
            <person name="Cruaud C."/>
        </authorList>
    </citation>
    <scope>NUCLEOTIDE SEQUENCE</scope>
</reference>
<dbReference type="GO" id="GO:0008137">
    <property type="term" value="F:NADH dehydrogenase (ubiquinone) activity"/>
    <property type="evidence" value="ECO:0007669"/>
    <property type="project" value="UniProtKB-EC"/>
</dbReference>
<name>C3TVM7_DAMPY</name>
<dbReference type="InterPro" id="IPR001750">
    <property type="entry name" value="ND/Mrp_TM"/>
</dbReference>
<evidence type="ECO:0000259" key="19">
    <source>
        <dbReference type="Pfam" id="PF00361"/>
    </source>
</evidence>
<dbReference type="GO" id="GO:0003954">
    <property type="term" value="F:NADH dehydrogenase activity"/>
    <property type="evidence" value="ECO:0007669"/>
    <property type="project" value="TreeGrafter"/>
</dbReference>
<dbReference type="PANTHER" id="PTHR42829">
    <property type="entry name" value="NADH-UBIQUINONE OXIDOREDUCTASE CHAIN 5"/>
    <property type="match status" value="1"/>
</dbReference>
<feature type="transmembrane region" description="Helical" evidence="17">
    <location>
        <begin position="115"/>
        <end position="132"/>
    </location>
</feature>
<dbReference type="GO" id="GO:0042773">
    <property type="term" value="P:ATP synthesis coupled electron transport"/>
    <property type="evidence" value="ECO:0007669"/>
    <property type="project" value="InterPro"/>
</dbReference>
<keyword evidence="6 17" id="KW-0812">Transmembrane</keyword>
<feature type="transmembrane region" description="Helical" evidence="17">
    <location>
        <begin position="299"/>
        <end position="317"/>
    </location>
</feature>
<geneLocation type="mitochondrion" evidence="22"/>
<evidence type="ECO:0000256" key="14">
    <source>
        <dbReference type="ARBA" id="ARBA00023136"/>
    </source>
</evidence>
<dbReference type="PANTHER" id="PTHR42829:SF2">
    <property type="entry name" value="NADH-UBIQUINONE OXIDOREDUCTASE CHAIN 5"/>
    <property type="match status" value="1"/>
</dbReference>
<dbReference type="GO" id="GO:0015990">
    <property type="term" value="P:electron transport coupled proton transport"/>
    <property type="evidence" value="ECO:0007669"/>
    <property type="project" value="TreeGrafter"/>
</dbReference>
<feature type="transmembrane region" description="Helical" evidence="17">
    <location>
        <begin position="138"/>
        <end position="158"/>
    </location>
</feature>
<dbReference type="InterPro" id="IPR001516">
    <property type="entry name" value="Proton_antipo_N"/>
</dbReference>
<dbReference type="EMBL" id="FJ207530">
    <property type="protein sequence ID" value="ACI24507.1"/>
    <property type="molecule type" value="Genomic_DNA"/>
</dbReference>
<dbReference type="GO" id="GO:0005743">
    <property type="term" value="C:mitochondrial inner membrane"/>
    <property type="evidence" value="ECO:0007669"/>
    <property type="project" value="UniProtKB-SubCell"/>
</dbReference>
<keyword evidence="5" id="KW-0679">Respiratory chain</keyword>
<feature type="chain" id="PRO_5002932806" description="NADH-ubiquinone oxidoreductase chain 5" evidence="18">
    <location>
        <begin position="21"/>
        <end position="604"/>
    </location>
</feature>
<dbReference type="CTD" id="4540"/>
<evidence type="ECO:0000259" key="21">
    <source>
        <dbReference type="Pfam" id="PF06455"/>
    </source>
</evidence>
<evidence type="ECO:0000256" key="5">
    <source>
        <dbReference type="ARBA" id="ARBA00022660"/>
    </source>
</evidence>
<sequence length="604" mass="68002">MFSSLTLMTLLLLTIPIAMTNSNTYKTPNYPYYVKTTISYAFIISMIPTMMFIHTGQETIISNWHWLTVQTLKLSLSFKMDYFSMMFVPVALFVTWSIMEFSMWYMHSDPNINQFFKYLLLFLITMLILVTANNLFQLFIGWEGVGIMSFLLIGWWYGRADANTAALQAILYNRIGDIGFILAMAWFLTNLNTWDLQQIFMLEPANSNLPLMGLVLAAAGKSAQFGLHPWLPSAMEGPTPVSALLHSSTMVVAGIFLLIRFHPLTENNKFAQSIMLCLGAITTLFTALCALTQNDIKKIIAFSTSSQLGLMMVTIGINQPHLAFLHICTHAFFKAMLFMCSGSIIHSLNDEQDIRKMGGLFKAMPFTTTALIIGSLALTGTPFLTGFYSKDLIIESANTSYTNAWALLMTLIATSFTAIYSTRIIFFALLGQPRFPTLIIINENNPFLINSIKRLLVGSLFAGFILSNNIPPMTVPQMTMPCYLKMMALAVTILGFILALEINNMTYHLKFNYSSSPFKFSNQLGYYPTIMHRLAPRINLTMSQKSASSLLDLIWLENILPKTTSLIQMKASTMITNQKGLIKLYFLSFLVTILISMTLLNFHE</sequence>
<feature type="domain" description="NADH dehydrogenase subunit 5 C-terminal" evidence="21">
    <location>
        <begin position="420"/>
        <end position="599"/>
    </location>
</feature>
<evidence type="ECO:0000259" key="20">
    <source>
        <dbReference type="Pfam" id="PF00662"/>
    </source>
</evidence>
<feature type="domain" description="NADH-Ubiquinone oxidoreductase (complex I) chain 5 N-terminal" evidence="20">
    <location>
        <begin position="66"/>
        <end position="116"/>
    </location>
</feature>
<gene>
    <name evidence="22" type="primary">ND5</name>
</gene>
<feature type="transmembrane region" description="Helical" evidence="17">
    <location>
        <begin position="323"/>
        <end position="348"/>
    </location>
</feature>
<evidence type="ECO:0000256" key="17">
    <source>
        <dbReference type="RuleBase" id="RU003404"/>
    </source>
</evidence>
<evidence type="ECO:0000256" key="16">
    <source>
        <dbReference type="ARBA" id="ARBA00049551"/>
    </source>
</evidence>
<keyword evidence="18" id="KW-0732">Signal</keyword>
<keyword evidence="4 17" id="KW-0813">Transport</keyword>